<evidence type="ECO:0000313" key="3">
    <source>
        <dbReference type="Proteomes" id="UP000055590"/>
    </source>
</evidence>
<dbReference type="InterPro" id="IPR010699">
    <property type="entry name" value="DUF1275"/>
</dbReference>
<dbReference type="Proteomes" id="UP000055590">
    <property type="component" value="Chromosome"/>
</dbReference>
<keyword evidence="1" id="KW-0472">Membrane</keyword>
<dbReference type="PANTHER" id="PTHR37314:SF4">
    <property type="entry name" value="UPF0700 TRANSMEMBRANE PROTEIN YOAK"/>
    <property type="match status" value="1"/>
</dbReference>
<dbReference type="KEGG" id="vin:AKJ08_2828"/>
<accession>A0A0K1PG95</accession>
<dbReference type="RefSeq" id="WP_050726609.1">
    <property type="nucleotide sequence ID" value="NZ_CP012332.1"/>
</dbReference>
<dbReference type="Pfam" id="PF06912">
    <property type="entry name" value="DUF1275"/>
    <property type="match status" value="1"/>
</dbReference>
<reference evidence="2 3" key="1">
    <citation type="submission" date="2015-08" db="EMBL/GenBank/DDBJ databases">
        <authorList>
            <person name="Babu N.S."/>
            <person name="Beckwith C.J."/>
            <person name="Beseler K.G."/>
            <person name="Brison A."/>
            <person name="Carone J.V."/>
            <person name="Caskin T.P."/>
            <person name="Diamond M."/>
            <person name="Durham M.E."/>
            <person name="Foxe J.M."/>
            <person name="Go M."/>
            <person name="Henderson B.A."/>
            <person name="Jones I.B."/>
            <person name="McGettigan J.A."/>
            <person name="Micheletti S.J."/>
            <person name="Nasrallah M.E."/>
            <person name="Ortiz D."/>
            <person name="Piller C.R."/>
            <person name="Privatt S.R."/>
            <person name="Schneider S.L."/>
            <person name="Sharp S."/>
            <person name="Smith T.C."/>
            <person name="Stanton J.D."/>
            <person name="Ullery H.E."/>
            <person name="Wilson R.J."/>
            <person name="Serrano M.G."/>
            <person name="Buck G."/>
            <person name="Lee V."/>
            <person name="Wang Y."/>
            <person name="Carvalho R."/>
            <person name="Voegtly L."/>
            <person name="Shi R."/>
            <person name="Duckworth R."/>
            <person name="Johnson A."/>
            <person name="Loviza R."/>
            <person name="Walstead R."/>
            <person name="Shah Z."/>
            <person name="Kiflezghi M."/>
            <person name="Wade K."/>
            <person name="Ball S.L."/>
            <person name="Bradley K.W."/>
            <person name="Asai D.J."/>
            <person name="Bowman C.A."/>
            <person name="Russell D.A."/>
            <person name="Pope W.H."/>
            <person name="Jacobs-Sera D."/>
            <person name="Hendrix R.W."/>
            <person name="Hatfull G.F."/>
        </authorList>
    </citation>
    <scope>NUCLEOTIDE SEQUENCE [LARGE SCALE GENOMIC DNA]</scope>
    <source>
        <strain evidence="2 3">DSM 27710</strain>
    </source>
</reference>
<feature type="transmembrane region" description="Helical" evidence="1">
    <location>
        <begin position="220"/>
        <end position="238"/>
    </location>
</feature>
<feature type="transmembrane region" description="Helical" evidence="1">
    <location>
        <begin position="95"/>
        <end position="113"/>
    </location>
</feature>
<proteinExistence type="predicted"/>
<name>A0A0K1PG95_9BACT</name>
<gene>
    <name evidence="2" type="ORF">AKJ08_2828</name>
</gene>
<dbReference type="EMBL" id="CP012332">
    <property type="protein sequence ID" value="AKU92441.1"/>
    <property type="molecule type" value="Genomic_DNA"/>
</dbReference>
<organism evidence="2 3">
    <name type="scientific">Vulgatibacter incomptus</name>
    <dbReference type="NCBI Taxonomy" id="1391653"/>
    <lineage>
        <taxon>Bacteria</taxon>
        <taxon>Pseudomonadati</taxon>
        <taxon>Myxococcota</taxon>
        <taxon>Myxococcia</taxon>
        <taxon>Myxococcales</taxon>
        <taxon>Cystobacterineae</taxon>
        <taxon>Vulgatibacteraceae</taxon>
        <taxon>Vulgatibacter</taxon>
    </lineage>
</organism>
<evidence type="ECO:0000256" key="1">
    <source>
        <dbReference type="SAM" id="Phobius"/>
    </source>
</evidence>
<feature type="transmembrane region" description="Helical" evidence="1">
    <location>
        <begin position="193"/>
        <end position="214"/>
    </location>
</feature>
<evidence type="ECO:0008006" key="4">
    <source>
        <dbReference type="Google" id="ProtNLM"/>
    </source>
</evidence>
<evidence type="ECO:0000313" key="2">
    <source>
        <dbReference type="EMBL" id="AKU92441.1"/>
    </source>
</evidence>
<feature type="transmembrane region" description="Helical" evidence="1">
    <location>
        <begin position="125"/>
        <end position="144"/>
    </location>
</feature>
<protein>
    <recommendedName>
        <fullName evidence="4">DUF1275 domain-containing protein</fullName>
    </recommendedName>
</protein>
<dbReference type="STRING" id="1391653.AKJ08_2828"/>
<keyword evidence="1" id="KW-0812">Transmembrane</keyword>
<keyword evidence="3" id="KW-1185">Reference proteome</keyword>
<keyword evidence="1" id="KW-1133">Transmembrane helix</keyword>
<sequence>MSVPEAPSRGRLATAWLLLLTLTAGSVDANSFYELQVFTANMTGNAVLLGIAIGSGAGASAVRSAFALAGFSFGACAGAAALRRRSPAEAWSIRAATATAIEAAILLAGFIVLRLENFEPSTGNALAVVVLVSVAMGLQSGVVWRLRIPGVSTTFVTGTIIGLMSGLTDGPAAHPPRGESGQRLAVRTSWQRMAALQAATFVVYGAGAALTGLVHSSSALWAQLVPLAGIAAAILVSVEAHREKSHR</sequence>
<dbReference type="AlphaFoldDB" id="A0A0K1PG95"/>
<dbReference type="PANTHER" id="PTHR37314">
    <property type="entry name" value="SLR0142 PROTEIN"/>
    <property type="match status" value="1"/>
</dbReference>